<dbReference type="Gene3D" id="1.25.40.10">
    <property type="entry name" value="Tetratricopeptide repeat domain"/>
    <property type="match status" value="2"/>
</dbReference>
<dbReference type="PROSITE" id="PS50005">
    <property type="entry name" value="TPR"/>
    <property type="match status" value="2"/>
</dbReference>
<dbReference type="EMBL" id="CADCSU010000040">
    <property type="protein sequence ID" value="CAA9195461.1"/>
    <property type="molecule type" value="Genomic_DNA"/>
</dbReference>
<dbReference type="PANTHER" id="PTHR44186">
    <property type="match status" value="1"/>
</dbReference>
<evidence type="ECO:0000256" key="3">
    <source>
        <dbReference type="PROSITE-ProRule" id="PRU00339"/>
    </source>
</evidence>
<feature type="chain" id="PRO_5026707000" evidence="4">
    <location>
        <begin position="19"/>
        <end position="288"/>
    </location>
</feature>
<dbReference type="SUPFAM" id="SSF48452">
    <property type="entry name" value="TPR-like"/>
    <property type="match status" value="1"/>
</dbReference>
<evidence type="ECO:0000313" key="6">
    <source>
        <dbReference type="Proteomes" id="UP000479938"/>
    </source>
</evidence>
<dbReference type="RefSeq" id="WP_173969439.1">
    <property type="nucleotide sequence ID" value="NZ_CADCSU010000040.1"/>
</dbReference>
<accession>A0A6J4G8H5</accession>
<dbReference type="PANTHER" id="PTHR44186:SF1">
    <property type="entry name" value="BARDET-BIEDL SYNDROME 4 PROTEIN"/>
    <property type="match status" value="1"/>
</dbReference>
<dbReference type="AlphaFoldDB" id="A0A6J4G8H5"/>
<feature type="signal peptide" evidence="4">
    <location>
        <begin position="1"/>
        <end position="18"/>
    </location>
</feature>
<feature type="repeat" description="TPR" evidence="3">
    <location>
        <begin position="147"/>
        <end position="180"/>
    </location>
</feature>
<dbReference type="Proteomes" id="UP000479938">
    <property type="component" value="Unassembled WGS sequence"/>
</dbReference>
<dbReference type="GO" id="GO:0051301">
    <property type="term" value="P:cell division"/>
    <property type="evidence" value="ECO:0007669"/>
    <property type="project" value="UniProtKB-KW"/>
</dbReference>
<protein>
    <submittedName>
        <fullName evidence="5">Cell division coordinator CpoB</fullName>
    </submittedName>
</protein>
<keyword evidence="5" id="KW-0132">Cell division</keyword>
<proteinExistence type="predicted"/>
<sequence length="288" mass="32967">MKKTFLLFVILSFFNANSQTLEEKIAAKACSCLEKSKEINEEIYRNCLTNSMAEVVLKDKDAKVREGINTVEGIKSLLQKSDETIAKTCSKFLPKAAEDKSDIYYSDSKNKEAQNSYTVAKDFMLAKNYKLAIEGLQLALKQDPNFVLALDDIAVCYRQLEDYDNAIKYYKKSLDIYPEGEYALMNIGVVYSLKSDYKTAIEYYEKLIKYQPNNAEGYFGAGKNYLQINNDEKALNDIFIAHRIYSADKSEYTKDTEMLMGAIYQKMVKENKEDIFKKIAAENNIAIE</sequence>
<gene>
    <name evidence="5" type="primary">cpoB_2</name>
    <name evidence="5" type="ORF">FLA105534_00689</name>
</gene>
<name>A0A6J4G8H5_9FLAO</name>
<keyword evidence="2 3" id="KW-0802">TPR repeat</keyword>
<organism evidence="5 6">
    <name type="scientific">Flavobacterium bizetiae</name>
    <dbReference type="NCBI Taxonomy" id="2704140"/>
    <lineage>
        <taxon>Bacteria</taxon>
        <taxon>Pseudomonadati</taxon>
        <taxon>Bacteroidota</taxon>
        <taxon>Flavobacteriia</taxon>
        <taxon>Flavobacteriales</taxon>
        <taxon>Flavobacteriaceae</taxon>
        <taxon>Flavobacterium</taxon>
    </lineage>
</organism>
<feature type="repeat" description="TPR" evidence="3">
    <location>
        <begin position="181"/>
        <end position="214"/>
    </location>
</feature>
<evidence type="ECO:0000256" key="2">
    <source>
        <dbReference type="ARBA" id="ARBA00022803"/>
    </source>
</evidence>
<keyword evidence="4" id="KW-0732">Signal</keyword>
<dbReference type="SMART" id="SM00028">
    <property type="entry name" value="TPR"/>
    <property type="match status" value="4"/>
</dbReference>
<evidence type="ECO:0000256" key="1">
    <source>
        <dbReference type="ARBA" id="ARBA00022737"/>
    </source>
</evidence>
<evidence type="ECO:0000256" key="4">
    <source>
        <dbReference type="SAM" id="SignalP"/>
    </source>
</evidence>
<dbReference type="PROSITE" id="PS50293">
    <property type="entry name" value="TPR_REGION"/>
    <property type="match status" value="2"/>
</dbReference>
<keyword evidence="6" id="KW-1185">Reference proteome</keyword>
<evidence type="ECO:0000313" key="5">
    <source>
        <dbReference type="EMBL" id="CAA9195461.1"/>
    </source>
</evidence>
<dbReference type="Pfam" id="PF13424">
    <property type="entry name" value="TPR_12"/>
    <property type="match status" value="1"/>
</dbReference>
<dbReference type="InterPro" id="IPR011990">
    <property type="entry name" value="TPR-like_helical_dom_sf"/>
</dbReference>
<keyword evidence="1" id="KW-0677">Repeat</keyword>
<keyword evidence="5" id="KW-0131">Cell cycle</keyword>
<dbReference type="InterPro" id="IPR019734">
    <property type="entry name" value="TPR_rpt"/>
</dbReference>
<reference evidence="5 6" key="1">
    <citation type="submission" date="2020-02" db="EMBL/GenBank/DDBJ databases">
        <authorList>
            <person name="Criscuolo A."/>
        </authorList>
    </citation>
    <scope>NUCLEOTIDE SEQUENCE [LARGE SCALE GENOMIC DNA]</scope>
    <source>
        <strain evidence="5">CIP105534</strain>
    </source>
</reference>